<reference evidence="6" key="1">
    <citation type="journal article" date="2014" name="Int. J. Syst. Evol. Microbiol.">
        <title>Complete genome sequence of Corynebacterium casei LMG S-19264T (=DSM 44701T), isolated from a smear-ripened cheese.</title>
        <authorList>
            <consortium name="US DOE Joint Genome Institute (JGI-PGF)"/>
            <person name="Walter F."/>
            <person name="Albersmeier A."/>
            <person name="Kalinowski J."/>
            <person name="Ruckert C."/>
        </authorList>
    </citation>
    <scope>NUCLEOTIDE SEQUENCE</scope>
    <source>
        <strain evidence="6">VKM Ac-1321</strain>
    </source>
</reference>
<dbReference type="PANTHER" id="PTHR43335:SF4">
    <property type="entry name" value="ABC TRANSPORTER, ATP-BINDING PROTEIN"/>
    <property type="match status" value="1"/>
</dbReference>
<keyword evidence="3" id="KW-0547">Nucleotide-binding</keyword>
<dbReference type="Gene3D" id="3.40.50.300">
    <property type="entry name" value="P-loop containing nucleotide triphosphate hydrolases"/>
    <property type="match status" value="1"/>
</dbReference>
<organism evidence="6 7">
    <name type="scientific">Dactylosporangium matsuzakiense</name>
    <dbReference type="NCBI Taxonomy" id="53360"/>
    <lineage>
        <taxon>Bacteria</taxon>
        <taxon>Bacillati</taxon>
        <taxon>Actinomycetota</taxon>
        <taxon>Actinomycetes</taxon>
        <taxon>Micromonosporales</taxon>
        <taxon>Micromonosporaceae</taxon>
        <taxon>Dactylosporangium</taxon>
    </lineage>
</organism>
<name>A0A9W6KLE6_9ACTN</name>
<dbReference type="SMART" id="SM00382">
    <property type="entry name" value="AAA"/>
    <property type="match status" value="1"/>
</dbReference>
<comment type="caution">
    <text evidence="6">The sequence shown here is derived from an EMBL/GenBank/DDBJ whole genome shotgun (WGS) entry which is preliminary data.</text>
</comment>
<accession>A0A9W6KLE6</accession>
<dbReference type="GO" id="GO:0016887">
    <property type="term" value="F:ATP hydrolysis activity"/>
    <property type="evidence" value="ECO:0007669"/>
    <property type="project" value="InterPro"/>
</dbReference>
<dbReference type="PANTHER" id="PTHR43335">
    <property type="entry name" value="ABC TRANSPORTER, ATP-BINDING PROTEIN"/>
    <property type="match status" value="1"/>
</dbReference>
<evidence type="ECO:0000256" key="1">
    <source>
        <dbReference type="ARBA" id="ARBA00005417"/>
    </source>
</evidence>
<reference evidence="6" key="2">
    <citation type="submission" date="2023-01" db="EMBL/GenBank/DDBJ databases">
        <authorList>
            <person name="Sun Q."/>
            <person name="Evtushenko L."/>
        </authorList>
    </citation>
    <scope>NUCLEOTIDE SEQUENCE</scope>
    <source>
        <strain evidence="6">VKM Ac-1321</strain>
    </source>
</reference>
<proteinExistence type="inferred from homology"/>
<evidence type="ECO:0000256" key="2">
    <source>
        <dbReference type="ARBA" id="ARBA00022448"/>
    </source>
</evidence>
<gene>
    <name evidence="6" type="ORF">GCM10017581_059790</name>
</gene>
<dbReference type="InterPro" id="IPR003439">
    <property type="entry name" value="ABC_transporter-like_ATP-bd"/>
</dbReference>
<evidence type="ECO:0000256" key="3">
    <source>
        <dbReference type="ARBA" id="ARBA00022741"/>
    </source>
</evidence>
<dbReference type="EMBL" id="BSFP01000042">
    <property type="protein sequence ID" value="GLL04232.1"/>
    <property type="molecule type" value="Genomic_DNA"/>
</dbReference>
<evidence type="ECO:0000256" key="4">
    <source>
        <dbReference type="ARBA" id="ARBA00022840"/>
    </source>
</evidence>
<dbReference type="RefSeq" id="WP_379992968.1">
    <property type="nucleotide sequence ID" value="NZ_BAAAXA010000003.1"/>
</dbReference>
<dbReference type="Pfam" id="PF00005">
    <property type="entry name" value="ABC_tran"/>
    <property type="match status" value="1"/>
</dbReference>
<dbReference type="SUPFAM" id="SSF52540">
    <property type="entry name" value="P-loop containing nucleoside triphosphate hydrolases"/>
    <property type="match status" value="1"/>
</dbReference>
<dbReference type="PROSITE" id="PS50893">
    <property type="entry name" value="ABC_TRANSPORTER_2"/>
    <property type="match status" value="1"/>
</dbReference>
<dbReference type="GO" id="GO:0005524">
    <property type="term" value="F:ATP binding"/>
    <property type="evidence" value="ECO:0007669"/>
    <property type="project" value="UniProtKB-KW"/>
</dbReference>
<sequence length="234" mass="24588">MANIAIRGLTKRFGPVTAVDRLDADIREGAVTGLLGPNAAGKTTTLRMLLGLIRPDAGAATIGGVRYHRMERPSLTVGAALDGAQPHPGRTGRAHLRILAAAAGLPRTRADDVLDTVGLTAAAGRRAGTYSLGQRQRLALAAALLGDPPVLILDEPANGLDPAGIRWLRDLLRARAAEGHTVLVSSHQLSELARTADEVIIMAAGTVRGQLPTADMTAHKLEMLYLRMTGDRDA</sequence>
<dbReference type="InterPro" id="IPR003593">
    <property type="entry name" value="AAA+_ATPase"/>
</dbReference>
<dbReference type="AlphaFoldDB" id="A0A9W6KLE6"/>
<evidence type="ECO:0000313" key="7">
    <source>
        <dbReference type="Proteomes" id="UP001143480"/>
    </source>
</evidence>
<evidence type="ECO:0000313" key="6">
    <source>
        <dbReference type="EMBL" id="GLL04232.1"/>
    </source>
</evidence>
<keyword evidence="2" id="KW-0813">Transport</keyword>
<feature type="domain" description="ABC transporter" evidence="5">
    <location>
        <begin position="4"/>
        <end position="229"/>
    </location>
</feature>
<dbReference type="InterPro" id="IPR017871">
    <property type="entry name" value="ABC_transporter-like_CS"/>
</dbReference>
<keyword evidence="4" id="KW-0067">ATP-binding</keyword>
<evidence type="ECO:0000259" key="5">
    <source>
        <dbReference type="PROSITE" id="PS50893"/>
    </source>
</evidence>
<dbReference type="Proteomes" id="UP001143480">
    <property type="component" value="Unassembled WGS sequence"/>
</dbReference>
<dbReference type="InterPro" id="IPR027417">
    <property type="entry name" value="P-loop_NTPase"/>
</dbReference>
<dbReference type="PROSITE" id="PS00211">
    <property type="entry name" value="ABC_TRANSPORTER_1"/>
    <property type="match status" value="1"/>
</dbReference>
<comment type="similarity">
    <text evidence="1">Belongs to the ABC transporter superfamily.</text>
</comment>
<protein>
    <recommendedName>
        <fullName evidence="5">ABC transporter domain-containing protein</fullName>
    </recommendedName>
</protein>
<keyword evidence="7" id="KW-1185">Reference proteome</keyword>